<reference evidence="3" key="1">
    <citation type="journal article" date="2015" name="PeerJ">
        <title>Phylogenetic analysis of higher-level relationships within Hydroidolina (Cnidaria: Hydrozoa) using mitochondrial genome data and insight into their mitochondrial transcription.</title>
        <authorList>
            <person name="Kayal E."/>
            <person name="Bentlage B."/>
            <person name="Cartwright P."/>
            <person name="Yanagihara A.A."/>
            <person name="Lindsay D.J."/>
            <person name="Hopcroft R.R."/>
            <person name="Collins A.G."/>
        </authorList>
    </citation>
    <scope>NUCLEOTIDE SEQUENCE</scope>
</reference>
<comment type="similarity">
    <text evidence="2">Belongs to the complex I subunit 6 family.</text>
</comment>
<keyword evidence="2" id="KW-0249">Electron transport</keyword>
<protein>
    <recommendedName>
        <fullName evidence="1 2">NADH-ubiquinone oxidoreductase chain 6</fullName>
        <ecNumber evidence="2">7.1.1.2</ecNumber>
    </recommendedName>
</protein>
<dbReference type="GO" id="GO:0031966">
    <property type="term" value="C:mitochondrial membrane"/>
    <property type="evidence" value="ECO:0007669"/>
    <property type="project" value="UniProtKB-SubCell"/>
</dbReference>
<dbReference type="EC" id="7.1.1.2" evidence="2"/>
<dbReference type="GO" id="GO:0008137">
    <property type="term" value="F:NADH dehydrogenase (ubiquinone) activity"/>
    <property type="evidence" value="ECO:0007669"/>
    <property type="project" value="UniProtKB-UniRule"/>
</dbReference>
<dbReference type="InterPro" id="IPR001457">
    <property type="entry name" value="NADH_UbQ/plastoQ_OxRdtase_su6"/>
</dbReference>
<gene>
    <name evidence="3" type="primary">nad6</name>
</gene>
<keyword evidence="2" id="KW-0679">Respiratory chain</keyword>
<dbReference type="AlphaFoldDB" id="A0A0S2IB18"/>
<feature type="transmembrane region" description="Helical" evidence="2">
    <location>
        <begin position="85"/>
        <end position="101"/>
    </location>
</feature>
<dbReference type="PANTHER" id="PTHR33269:SF17">
    <property type="entry name" value="NADH-UBIQUINONE OXIDOREDUCTASE CHAIN 6"/>
    <property type="match status" value="1"/>
</dbReference>
<evidence type="ECO:0000256" key="2">
    <source>
        <dbReference type="RuleBase" id="RU004430"/>
    </source>
</evidence>
<dbReference type="Gene3D" id="1.20.120.1200">
    <property type="entry name" value="NADH-ubiquinone/plastoquinone oxidoreductase chain 6, subunit NuoJ"/>
    <property type="match status" value="1"/>
</dbReference>
<keyword evidence="2" id="KW-1278">Translocase</keyword>
<keyword evidence="2" id="KW-0812">Transmembrane</keyword>
<comment type="subcellular location">
    <subcellularLocation>
        <location evidence="2">Mitochondrion membrane</location>
        <topology evidence="2">Multi-pass membrane protein</topology>
    </subcellularLocation>
</comment>
<comment type="function">
    <text evidence="2">Core subunit of the mitochondrial membrane respiratory chain NADH dehydrogenase (Complex I) which catalyzes electron transfer from NADH through the respiratory chain, using ubiquinone as an electron acceptor. Essential for the catalytic activity and assembly of complex I.</text>
</comment>
<keyword evidence="2 3" id="KW-0496">Mitochondrion</keyword>
<keyword evidence="2" id="KW-0830">Ubiquinone</keyword>
<evidence type="ECO:0000313" key="3">
    <source>
        <dbReference type="EMBL" id="ALO20656.1"/>
    </source>
</evidence>
<organism evidence="3">
    <name type="scientific">Cladonema pacificum</name>
    <dbReference type="NCBI Taxonomy" id="499903"/>
    <lineage>
        <taxon>Eukaryota</taxon>
        <taxon>Metazoa</taxon>
        <taxon>Cnidaria</taxon>
        <taxon>Hydrozoa</taxon>
        <taxon>Hydroidolina</taxon>
        <taxon>Anthoathecata</taxon>
        <taxon>Capitata</taxon>
        <taxon>Cladonematidae</taxon>
        <taxon>Cladonema</taxon>
    </lineage>
</organism>
<evidence type="ECO:0000256" key="1">
    <source>
        <dbReference type="ARBA" id="ARBA00021095"/>
    </source>
</evidence>
<keyword evidence="2" id="KW-1133">Transmembrane helix</keyword>
<name>A0A0S2IB18_9CNID</name>
<sequence>MEKFFILFSLLILFSTVMTIVSLNPVHSVFWLVIIFIQSSLLIISVGFDFIGIILVIIYVGAIAILFLFVIMMLDIFQLSGVSKIYHLIPILILICSSLIMESKFKLLSIESNLSFFWKLEYYSQLQMLGKIFYTDYAISLILISILLLVAMIAAILLTLNTSLITRKQLLINQHQRNNSWI</sequence>
<keyword evidence="2" id="KW-0813">Transport</keyword>
<geneLocation type="mitochondrion" evidence="3"/>
<dbReference type="Pfam" id="PF00499">
    <property type="entry name" value="Oxidored_q3"/>
    <property type="match status" value="1"/>
</dbReference>
<keyword evidence="2" id="KW-0520">NAD</keyword>
<dbReference type="PANTHER" id="PTHR33269">
    <property type="entry name" value="NADH-UBIQUINONE OXIDOREDUCTASE CHAIN 6"/>
    <property type="match status" value="1"/>
</dbReference>
<feature type="transmembrane region" description="Helical" evidence="2">
    <location>
        <begin position="55"/>
        <end position="79"/>
    </location>
</feature>
<feature type="transmembrane region" description="Helical" evidence="2">
    <location>
        <begin position="137"/>
        <end position="160"/>
    </location>
</feature>
<dbReference type="InterPro" id="IPR042106">
    <property type="entry name" value="Nuo/plastoQ_OxRdtase_6_NuoJ"/>
</dbReference>
<feature type="transmembrane region" description="Helical" evidence="2">
    <location>
        <begin position="29"/>
        <end position="48"/>
    </location>
</feature>
<keyword evidence="2" id="KW-0472">Membrane</keyword>
<dbReference type="EMBL" id="KT809323">
    <property type="protein sequence ID" value="ALO20656.1"/>
    <property type="molecule type" value="Genomic_DNA"/>
</dbReference>
<comment type="catalytic activity">
    <reaction evidence="2">
        <text>a ubiquinone + NADH + 5 H(+)(in) = a ubiquinol + NAD(+) + 4 H(+)(out)</text>
        <dbReference type="Rhea" id="RHEA:29091"/>
        <dbReference type="Rhea" id="RHEA-COMP:9565"/>
        <dbReference type="Rhea" id="RHEA-COMP:9566"/>
        <dbReference type="ChEBI" id="CHEBI:15378"/>
        <dbReference type="ChEBI" id="CHEBI:16389"/>
        <dbReference type="ChEBI" id="CHEBI:17976"/>
        <dbReference type="ChEBI" id="CHEBI:57540"/>
        <dbReference type="ChEBI" id="CHEBI:57945"/>
        <dbReference type="EC" id="7.1.1.2"/>
    </reaction>
</comment>
<proteinExistence type="inferred from homology"/>
<accession>A0A0S2IB18</accession>